<keyword evidence="3" id="KW-1185">Reference proteome</keyword>
<feature type="transmembrane region" description="Helical" evidence="1">
    <location>
        <begin position="33"/>
        <end position="55"/>
    </location>
</feature>
<keyword evidence="1" id="KW-0812">Transmembrane</keyword>
<name>A0A9K3I370_HELAN</name>
<dbReference type="EMBL" id="MNCJ02000324">
    <property type="protein sequence ID" value="KAF5788954.1"/>
    <property type="molecule type" value="Genomic_DNA"/>
</dbReference>
<reference evidence="2" key="2">
    <citation type="submission" date="2020-06" db="EMBL/GenBank/DDBJ databases">
        <title>Helianthus annuus Genome sequencing and assembly Release 2.</title>
        <authorList>
            <person name="Gouzy J."/>
            <person name="Langlade N."/>
            <person name="Munos S."/>
        </authorList>
    </citation>
    <scope>NUCLEOTIDE SEQUENCE</scope>
    <source>
        <tissue evidence="2">Leaves</tissue>
    </source>
</reference>
<sequence>MNGIIAATDNGLATTNFLNSSSLNSKMNHFRHVMIWTIRAVGVVVLMTNLLVWWYGGSVWCGGGDNGVMVKGVINEGFMLRRRVRV</sequence>
<proteinExistence type="predicted"/>
<evidence type="ECO:0000313" key="2">
    <source>
        <dbReference type="EMBL" id="KAF5788954.1"/>
    </source>
</evidence>
<organism evidence="2 3">
    <name type="scientific">Helianthus annuus</name>
    <name type="common">Common sunflower</name>
    <dbReference type="NCBI Taxonomy" id="4232"/>
    <lineage>
        <taxon>Eukaryota</taxon>
        <taxon>Viridiplantae</taxon>
        <taxon>Streptophyta</taxon>
        <taxon>Embryophyta</taxon>
        <taxon>Tracheophyta</taxon>
        <taxon>Spermatophyta</taxon>
        <taxon>Magnoliopsida</taxon>
        <taxon>eudicotyledons</taxon>
        <taxon>Gunneridae</taxon>
        <taxon>Pentapetalae</taxon>
        <taxon>asterids</taxon>
        <taxon>campanulids</taxon>
        <taxon>Asterales</taxon>
        <taxon>Asteraceae</taxon>
        <taxon>Asteroideae</taxon>
        <taxon>Heliantheae alliance</taxon>
        <taxon>Heliantheae</taxon>
        <taxon>Helianthus</taxon>
    </lineage>
</organism>
<reference evidence="2" key="1">
    <citation type="journal article" date="2017" name="Nature">
        <title>The sunflower genome provides insights into oil metabolism, flowering and Asterid evolution.</title>
        <authorList>
            <person name="Badouin H."/>
            <person name="Gouzy J."/>
            <person name="Grassa C.J."/>
            <person name="Murat F."/>
            <person name="Staton S.E."/>
            <person name="Cottret L."/>
            <person name="Lelandais-Briere C."/>
            <person name="Owens G.L."/>
            <person name="Carrere S."/>
            <person name="Mayjonade B."/>
            <person name="Legrand L."/>
            <person name="Gill N."/>
            <person name="Kane N.C."/>
            <person name="Bowers J.E."/>
            <person name="Hubner S."/>
            <person name="Bellec A."/>
            <person name="Berard A."/>
            <person name="Berges H."/>
            <person name="Blanchet N."/>
            <person name="Boniface M.C."/>
            <person name="Brunel D."/>
            <person name="Catrice O."/>
            <person name="Chaidir N."/>
            <person name="Claudel C."/>
            <person name="Donnadieu C."/>
            <person name="Faraut T."/>
            <person name="Fievet G."/>
            <person name="Helmstetter N."/>
            <person name="King M."/>
            <person name="Knapp S.J."/>
            <person name="Lai Z."/>
            <person name="Le Paslier M.C."/>
            <person name="Lippi Y."/>
            <person name="Lorenzon L."/>
            <person name="Mandel J.R."/>
            <person name="Marage G."/>
            <person name="Marchand G."/>
            <person name="Marquand E."/>
            <person name="Bret-Mestries E."/>
            <person name="Morien E."/>
            <person name="Nambeesan S."/>
            <person name="Nguyen T."/>
            <person name="Pegot-Espagnet P."/>
            <person name="Pouilly N."/>
            <person name="Raftis F."/>
            <person name="Sallet E."/>
            <person name="Schiex T."/>
            <person name="Thomas J."/>
            <person name="Vandecasteele C."/>
            <person name="Vares D."/>
            <person name="Vear F."/>
            <person name="Vautrin S."/>
            <person name="Crespi M."/>
            <person name="Mangin B."/>
            <person name="Burke J.M."/>
            <person name="Salse J."/>
            <person name="Munos S."/>
            <person name="Vincourt P."/>
            <person name="Rieseberg L.H."/>
            <person name="Langlade N.B."/>
        </authorList>
    </citation>
    <scope>NUCLEOTIDE SEQUENCE</scope>
    <source>
        <tissue evidence="2">Leaves</tissue>
    </source>
</reference>
<gene>
    <name evidence="2" type="ORF">HanXRQr2_Chr09g0365211</name>
</gene>
<dbReference type="AlphaFoldDB" id="A0A9K3I370"/>
<keyword evidence="1" id="KW-1133">Transmembrane helix</keyword>
<evidence type="ECO:0000313" key="3">
    <source>
        <dbReference type="Proteomes" id="UP000215914"/>
    </source>
</evidence>
<dbReference type="Gramene" id="mRNA:HanXRQr2_Chr09g0365211">
    <property type="protein sequence ID" value="mRNA:HanXRQr2_Chr09g0365211"/>
    <property type="gene ID" value="HanXRQr2_Chr09g0365211"/>
</dbReference>
<protein>
    <recommendedName>
        <fullName evidence="4">Transmembrane protein</fullName>
    </recommendedName>
</protein>
<accession>A0A9K3I370</accession>
<keyword evidence="1" id="KW-0472">Membrane</keyword>
<evidence type="ECO:0000256" key="1">
    <source>
        <dbReference type="SAM" id="Phobius"/>
    </source>
</evidence>
<comment type="caution">
    <text evidence="2">The sequence shown here is derived from an EMBL/GenBank/DDBJ whole genome shotgun (WGS) entry which is preliminary data.</text>
</comment>
<dbReference type="Proteomes" id="UP000215914">
    <property type="component" value="Unassembled WGS sequence"/>
</dbReference>
<evidence type="ECO:0008006" key="4">
    <source>
        <dbReference type="Google" id="ProtNLM"/>
    </source>
</evidence>